<dbReference type="GO" id="GO:0004574">
    <property type="term" value="F:oligo-1,6-glucosidase activity"/>
    <property type="evidence" value="ECO:0007669"/>
    <property type="project" value="TreeGrafter"/>
</dbReference>
<evidence type="ECO:0000256" key="3">
    <source>
        <dbReference type="ARBA" id="ARBA00023295"/>
    </source>
</evidence>
<dbReference type="GO" id="GO:0033934">
    <property type="term" value="F:glucan 1,4-alpha-maltotriohydrolase activity"/>
    <property type="evidence" value="ECO:0007669"/>
    <property type="project" value="TreeGrafter"/>
</dbReference>
<evidence type="ECO:0000259" key="5">
    <source>
        <dbReference type="SMART" id="SM00642"/>
    </source>
</evidence>
<dbReference type="InterPro" id="IPR017853">
    <property type="entry name" value="GH"/>
</dbReference>
<keyword evidence="3" id="KW-0326">Glycosidase</keyword>
<dbReference type="PANTHER" id="PTHR10357">
    <property type="entry name" value="ALPHA-AMYLASE FAMILY MEMBER"/>
    <property type="match status" value="1"/>
</dbReference>
<name>A0A1L9P941_ASPVE</name>
<dbReference type="InterPro" id="IPR006047">
    <property type="entry name" value="GH13_cat_dom"/>
</dbReference>
<dbReference type="SMART" id="SM00642">
    <property type="entry name" value="Aamy"/>
    <property type="match status" value="1"/>
</dbReference>
<dbReference type="AlphaFoldDB" id="A0A1L9P941"/>
<dbReference type="RefSeq" id="XP_040663768.1">
    <property type="nucleotide sequence ID" value="XM_040806249.1"/>
</dbReference>
<comment type="similarity">
    <text evidence="1">Belongs to the glycosyl hydrolase 13 family.</text>
</comment>
<evidence type="ECO:0000313" key="6">
    <source>
        <dbReference type="EMBL" id="OJI98005.1"/>
    </source>
</evidence>
<dbReference type="GO" id="GO:0005987">
    <property type="term" value="P:sucrose catabolic process"/>
    <property type="evidence" value="ECO:0007669"/>
    <property type="project" value="TreeGrafter"/>
</dbReference>
<dbReference type="InterPro" id="IPR013780">
    <property type="entry name" value="Glyco_hydro_b"/>
</dbReference>
<dbReference type="Pfam" id="PF00128">
    <property type="entry name" value="Alpha-amylase"/>
    <property type="match status" value="1"/>
</dbReference>
<dbReference type="SUPFAM" id="SSF51445">
    <property type="entry name" value="(Trans)glycosidases"/>
    <property type="match status" value="1"/>
</dbReference>
<evidence type="ECO:0000256" key="4">
    <source>
        <dbReference type="ARBA" id="ARBA00026248"/>
    </source>
</evidence>
<evidence type="ECO:0000313" key="7">
    <source>
        <dbReference type="Proteomes" id="UP000184073"/>
    </source>
</evidence>
<dbReference type="Proteomes" id="UP000184073">
    <property type="component" value="Unassembled WGS sequence"/>
</dbReference>
<reference evidence="7" key="1">
    <citation type="journal article" date="2017" name="Genome Biol.">
        <title>Comparative genomics reveals high biological diversity and specific adaptations in the industrially and medically important fungal genus Aspergillus.</title>
        <authorList>
            <person name="de Vries R.P."/>
            <person name="Riley R."/>
            <person name="Wiebenga A."/>
            <person name="Aguilar-Osorio G."/>
            <person name="Amillis S."/>
            <person name="Uchima C.A."/>
            <person name="Anderluh G."/>
            <person name="Asadollahi M."/>
            <person name="Askin M."/>
            <person name="Barry K."/>
            <person name="Battaglia E."/>
            <person name="Bayram O."/>
            <person name="Benocci T."/>
            <person name="Braus-Stromeyer S.A."/>
            <person name="Caldana C."/>
            <person name="Canovas D."/>
            <person name="Cerqueira G.C."/>
            <person name="Chen F."/>
            <person name="Chen W."/>
            <person name="Choi C."/>
            <person name="Clum A."/>
            <person name="Dos Santos R.A."/>
            <person name="Damasio A.R."/>
            <person name="Diallinas G."/>
            <person name="Emri T."/>
            <person name="Fekete E."/>
            <person name="Flipphi M."/>
            <person name="Freyberg S."/>
            <person name="Gallo A."/>
            <person name="Gournas C."/>
            <person name="Habgood R."/>
            <person name="Hainaut M."/>
            <person name="Harispe M.L."/>
            <person name="Henrissat B."/>
            <person name="Hilden K.S."/>
            <person name="Hope R."/>
            <person name="Hossain A."/>
            <person name="Karabika E."/>
            <person name="Karaffa L."/>
            <person name="Karanyi Z."/>
            <person name="Krasevec N."/>
            <person name="Kuo A."/>
            <person name="Kusch H."/>
            <person name="LaButti K."/>
            <person name="Lagendijk E.L."/>
            <person name="Lapidus A."/>
            <person name="Levasseur A."/>
            <person name="Lindquist E."/>
            <person name="Lipzen A."/>
            <person name="Logrieco A.F."/>
            <person name="MacCabe A."/>
            <person name="Maekelae M.R."/>
            <person name="Malavazi I."/>
            <person name="Melin P."/>
            <person name="Meyer V."/>
            <person name="Mielnichuk N."/>
            <person name="Miskei M."/>
            <person name="Molnar A.P."/>
            <person name="Mule G."/>
            <person name="Ngan C.Y."/>
            <person name="Orejas M."/>
            <person name="Orosz E."/>
            <person name="Ouedraogo J.P."/>
            <person name="Overkamp K.M."/>
            <person name="Park H.-S."/>
            <person name="Perrone G."/>
            <person name="Piumi F."/>
            <person name="Punt P.J."/>
            <person name="Ram A.F."/>
            <person name="Ramon A."/>
            <person name="Rauscher S."/>
            <person name="Record E."/>
            <person name="Riano-Pachon D.M."/>
            <person name="Robert V."/>
            <person name="Roehrig J."/>
            <person name="Ruller R."/>
            <person name="Salamov A."/>
            <person name="Salih N.S."/>
            <person name="Samson R.A."/>
            <person name="Sandor E."/>
            <person name="Sanguinetti M."/>
            <person name="Schuetze T."/>
            <person name="Sepcic K."/>
            <person name="Shelest E."/>
            <person name="Sherlock G."/>
            <person name="Sophianopoulou V."/>
            <person name="Squina F.M."/>
            <person name="Sun H."/>
            <person name="Susca A."/>
            <person name="Todd R.B."/>
            <person name="Tsang A."/>
            <person name="Unkles S.E."/>
            <person name="van de Wiele N."/>
            <person name="van Rossen-Uffink D."/>
            <person name="Oliveira J.V."/>
            <person name="Vesth T.C."/>
            <person name="Visser J."/>
            <person name="Yu J.-H."/>
            <person name="Zhou M."/>
            <person name="Andersen M.R."/>
            <person name="Archer D.B."/>
            <person name="Baker S.E."/>
            <person name="Benoit I."/>
            <person name="Brakhage A.A."/>
            <person name="Braus G.H."/>
            <person name="Fischer R."/>
            <person name="Frisvad J.C."/>
            <person name="Goldman G.H."/>
            <person name="Houbraken J."/>
            <person name="Oakley B."/>
            <person name="Pocsi I."/>
            <person name="Scazzocchio C."/>
            <person name="Seiboth B."/>
            <person name="vanKuyk P.A."/>
            <person name="Wortman J."/>
            <person name="Dyer P.S."/>
            <person name="Grigoriev I.V."/>
        </authorList>
    </citation>
    <scope>NUCLEOTIDE SEQUENCE [LARGE SCALE GENOMIC DNA]</scope>
    <source>
        <strain evidence="7">CBS 583.65</strain>
    </source>
</reference>
<dbReference type="GO" id="GO:0004556">
    <property type="term" value="F:alpha-amylase activity"/>
    <property type="evidence" value="ECO:0007669"/>
    <property type="project" value="TreeGrafter"/>
</dbReference>
<sequence>MPSAPTDRKWWKNAIIYQIYPASFKDSNGDGIGDLPGILSELDYIAGLGVDAIWICPMYDSPQYDMGYDVSDYQKVYPPYGTVEDMQRIIDACHARGMRLILDLVVNHTSWDHQWFKESRESKTNPKRDWYIWRPAKYDANGKRCPPNNWRSIFGGPAWEWDEATQEYYLHLFCVEQPDLNWENEQVRQTVYKDVMEFWLDKGVDGFRVDTVNMYSKDPAYPDAPVLAPESDTQVAFSLFCNGPRIHEYLKEMNEVLEKYDAMTVGELGQTPTMEGVLAYVSAAEKQLNMVFSFDVVDLGMGKDYKFLTGKRNWALPELKTAIQRTQNIVNGTDGWTTVFMENHDQGRSVSRFGCDRTPELRDASAKMLAIFQCTLSGTQFLYQGQEIGMVNAPEEWGVEEYKDCDSTNYYHMVKEMSNGDPSKLKEALLAMQHLARDHSRLPMQWSAEPNAGFSAASAKPWMRAHDNYTDVNVQAQNDNSSSVLSFWKTMMRLRKEYADVLVFGTFELLDERNEEVFSYIKKSAERSILVTLNFSDSPQKIAQADGEKLLISSGGGSTESTDLQAWEGRIYELAH</sequence>
<dbReference type="GO" id="GO:0004575">
    <property type="term" value="F:sucrose alpha-glucosidase activity"/>
    <property type="evidence" value="ECO:0007669"/>
    <property type="project" value="TreeGrafter"/>
</dbReference>
<keyword evidence="4" id="KW-0462">Maltose metabolism</keyword>
<dbReference type="Gene3D" id="3.20.20.80">
    <property type="entry name" value="Glycosidases"/>
    <property type="match status" value="1"/>
</dbReference>
<dbReference type="InterPro" id="IPR045857">
    <property type="entry name" value="O16G_dom_2"/>
</dbReference>
<dbReference type="FunFam" id="3.20.20.80:FF:000064">
    <property type="entry name" value="Oligo-1,6-glucosidase"/>
    <property type="match status" value="1"/>
</dbReference>
<protein>
    <recommendedName>
        <fullName evidence="5">Glycosyl hydrolase family 13 catalytic domain-containing protein</fullName>
    </recommendedName>
</protein>
<proteinExistence type="inferred from homology"/>
<evidence type="ECO:0000256" key="2">
    <source>
        <dbReference type="ARBA" id="ARBA00022801"/>
    </source>
</evidence>
<dbReference type="Gene3D" id="2.60.40.1180">
    <property type="entry name" value="Golgi alpha-mannosidase II"/>
    <property type="match status" value="1"/>
</dbReference>
<dbReference type="FunFam" id="3.90.400.10:FF:000004">
    <property type="entry name" value="Oligo-1,6-glucosidase"/>
    <property type="match status" value="1"/>
</dbReference>
<dbReference type="CDD" id="cd11333">
    <property type="entry name" value="AmyAc_SI_OligoGlu_DGase"/>
    <property type="match status" value="1"/>
</dbReference>
<dbReference type="EMBL" id="KV878126">
    <property type="protein sequence ID" value="OJI98005.1"/>
    <property type="molecule type" value="Genomic_DNA"/>
</dbReference>
<dbReference type="Gene3D" id="3.90.400.10">
    <property type="entry name" value="Oligo-1,6-glucosidase, Domain 2"/>
    <property type="match status" value="1"/>
</dbReference>
<dbReference type="VEuPathDB" id="FungiDB:ASPVEDRAFT_125176"/>
<keyword evidence="2" id="KW-0378">Hydrolase</keyword>
<dbReference type="GeneID" id="63721760"/>
<dbReference type="STRING" id="1036611.A0A1L9P941"/>
<dbReference type="GO" id="GO:0000025">
    <property type="term" value="P:maltose catabolic process"/>
    <property type="evidence" value="ECO:0007669"/>
    <property type="project" value="TreeGrafter"/>
</dbReference>
<dbReference type="FunFam" id="3.20.20.80:FF:000087">
    <property type="entry name" value="Oligo-1,6-glucosidase IMA1"/>
    <property type="match status" value="1"/>
</dbReference>
<evidence type="ECO:0000256" key="1">
    <source>
        <dbReference type="ARBA" id="ARBA00008061"/>
    </source>
</evidence>
<gene>
    <name evidence="6" type="ORF">ASPVEDRAFT_125176</name>
</gene>
<accession>A0A1L9P941</accession>
<feature type="domain" description="Glycosyl hydrolase family 13 catalytic" evidence="5">
    <location>
        <begin position="18"/>
        <end position="441"/>
    </location>
</feature>
<dbReference type="SUPFAM" id="SSF51011">
    <property type="entry name" value="Glycosyl hydrolase domain"/>
    <property type="match status" value="1"/>
</dbReference>
<keyword evidence="7" id="KW-1185">Reference proteome</keyword>
<dbReference type="PANTHER" id="PTHR10357:SF179">
    <property type="entry name" value="NEUTRAL AND BASIC AMINO ACID TRANSPORT PROTEIN RBAT"/>
    <property type="match status" value="1"/>
</dbReference>
<dbReference type="OrthoDB" id="1740265at2759"/>
<organism evidence="6 7">
    <name type="scientific">Aspergillus versicolor CBS 583.65</name>
    <dbReference type="NCBI Taxonomy" id="1036611"/>
    <lineage>
        <taxon>Eukaryota</taxon>
        <taxon>Fungi</taxon>
        <taxon>Dikarya</taxon>
        <taxon>Ascomycota</taxon>
        <taxon>Pezizomycotina</taxon>
        <taxon>Eurotiomycetes</taxon>
        <taxon>Eurotiomycetidae</taxon>
        <taxon>Eurotiales</taxon>
        <taxon>Aspergillaceae</taxon>
        <taxon>Aspergillus</taxon>
        <taxon>Aspergillus subgen. Nidulantes</taxon>
    </lineage>
</organism>